<dbReference type="PANTHER" id="PTHR11049:SF16">
    <property type="entry name" value="PROTEIN VDLD"/>
    <property type="match status" value="1"/>
</dbReference>
<dbReference type="GO" id="GO:0005829">
    <property type="term" value="C:cytosol"/>
    <property type="evidence" value="ECO:0007669"/>
    <property type="project" value="TreeGrafter"/>
</dbReference>
<keyword evidence="6" id="KW-1185">Reference proteome</keyword>
<dbReference type="Gene3D" id="3.10.129.10">
    <property type="entry name" value="Hotdog Thioesterase"/>
    <property type="match status" value="2"/>
</dbReference>
<accession>A0A8T6R4L7</accession>
<evidence type="ECO:0000256" key="2">
    <source>
        <dbReference type="ARBA" id="ARBA00022801"/>
    </source>
</evidence>
<dbReference type="InterPro" id="IPR029069">
    <property type="entry name" value="HotDog_dom_sf"/>
</dbReference>
<dbReference type="InterPro" id="IPR040170">
    <property type="entry name" value="Cytosol_ACT"/>
</dbReference>
<gene>
    <name evidence="5" type="ORF">EPD83_012770</name>
</gene>
<dbReference type="Pfam" id="PF03061">
    <property type="entry name" value="4HBT"/>
    <property type="match status" value="2"/>
</dbReference>
<evidence type="ECO:0000313" key="6">
    <source>
        <dbReference type="Proteomes" id="UP000287866"/>
    </source>
</evidence>
<feature type="domain" description="HotDog ACOT-type" evidence="4">
    <location>
        <begin position="10"/>
        <end position="122"/>
    </location>
</feature>
<name>A0A8T6R4L7_9MICO</name>
<evidence type="ECO:0000256" key="3">
    <source>
        <dbReference type="PROSITE-ProRule" id="PRU01106"/>
    </source>
</evidence>
<evidence type="ECO:0000259" key="4">
    <source>
        <dbReference type="PROSITE" id="PS51770"/>
    </source>
</evidence>
<dbReference type="AlphaFoldDB" id="A0A8T6R4L7"/>
<proteinExistence type="inferred from homology"/>
<dbReference type="PROSITE" id="PS51770">
    <property type="entry name" value="HOTDOG_ACOT"/>
    <property type="match status" value="2"/>
</dbReference>
<keyword evidence="2 3" id="KW-0378">Hydrolase</keyword>
<dbReference type="CDD" id="cd03442">
    <property type="entry name" value="BFIT_BACH"/>
    <property type="match status" value="2"/>
</dbReference>
<dbReference type="Proteomes" id="UP000287866">
    <property type="component" value="Unassembled WGS sequence"/>
</dbReference>
<dbReference type="GO" id="GO:0052816">
    <property type="term" value="F:long-chain fatty acyl-CoA hydrolase activity"/>
    <property type="evidence" value="ECO:0007669"/>
    <property type="project" value="TreeGrafter"/>
</dbReference>
<evidence type="ECO:0000256" key="1">
    <source>
        <dbReference type="ARBA" id="ARBA00010458"/>
    </source>
</evidence>
<comment type="similarity">
    <text evidence="1">Belongs to the acyl coenzyme A hydrolase family.</text>
</comment>
<dbReference type="SUPFAM" id="SSF54637">
    <property type="entry name" value="Thioesterase/thiol ester dehydrase-isomerase"/>
    <property type="match status" value="2"/>
</dbReference>
<sequence>MGPVDPAPRPPTHVTLRFLAAPTDAGHSGSVGAGRVLEWIDKAGYAAAAGWSGTYCVTAYVGNVRFTRPVEVGDLVEVTATVVHTGRTSMHITVDVSAGQPRTRALEPATRCLIVFVAVGEDGRSTPVPPLVPTTLGEELQQQWAVRRAELRAEVETAMAGQEYTDAGTAPRVTMRFLAAPTDVNWGGKVHGGIVMRWIDEAAHVLATRWTGSADNVAIFTGGVRFYRPLRIGHLVEVEARLLHTGRTSMHVGVHVRSGDPAGGADALELTTYCRTVLVGLDAQRRARPTPAWVPASAEDRALDAHAVELVAIRDRFGD</sequence>
<dbReference type="PANTHER" id="PTHR11049">
    <property type="entry name" value="ACYL COENZYME A THIOESTER HYDROLASE"/>
    <property type="match status" value="1"/>
</dbReference>
<dbReference type="InterPro" id="IPR033120">
    <property type="entry name" value="HOTDOG_ACOT"/>
</dbReference>
<reference evidence="5" key="1">
    <citation type="submission" date="2020-03" db="EMBL/GenBank/DDBJ databases">
        <title>Phycicoccus flavus sp. nov., a novel endophytic actinobacterium isolated from branch of Kandelia candel.</title>
        <authorList>
            <person name="Tuo L."/>
        </authorList>
    </citation>
    <scope>NUCLEOTIDE SEQUENCE</scope>
    <source>
        <strain evidence="5">CMS6Z-2</strain>
    </source>
</reference>
<comment type="caution">
    <text evidence="5">The sequence shown here is derived from an EMBL/GenBank/DDBJ whole genome shotgun (WGS) entry which is preliminary data.</text>
</comment>
<dbReference type="InterPro" id="IPR006683">
    <property type="entry name" value="Thioestr_dom"/>
</dbReference>
<evidence type="ECO:0000313" key="5">
    <source>
        <dbReference type="EMBL" id="NHA68917.1"/>
    </source>
</evidence>
<protein>
    <submittedName>
        <fullName evidence="5">Acyl-CoA thioesterase</fullName>
    </submittedName>
</protein>
<dbReference type="EMBL" id="SAYU02000041">
    <property type="protein sequence ID" value="NHA68917.1"/>
    <property type="molecule type" value="Genomic_DNA"/>
</dbReference>
<feature type="domain" description="HotDog ACOT-type" evidence="4">
    <location>
        <begin position="169"/>
        <end position="284"/>
    </location>
</feature>
<organism evidence="5 6">
    <name type="scientific">Phycicoccus flavus</name>
    <dbReference type="NCBI Taxonomy" id="2502783"/>
    <lineage>
        <taxon>Bacteria</taxon>
        <taxon>Bacillati</taxon>
        <taxon>Actinomycetota</taxon>
        <taxon>Actinomycetes</taxon>
        <taxon>Micrococcales</taxon>
        <taxon>Intrasporangiaceae</taxon>
        <taxon>Phycicoccus</taxon>
    </lineage>
</organism>
<dbReference type="GO" id="GO:0006637">
    <property type="term" value="P:acyl-CoA metabolic process"/>
    <property type="evidence" value="ECO:0007669"/>
    <property type="project" value="TreeGrafter"/>
</dbReference>